<dbReference type="AlphaFoldDB" id="A0A345EIF7"/>
<reference evidence="2 3" key="1">
    <citation type="submission" date="2018-07" db="EMBL/GenBank/DDBJ databases">
        <title>Genome sequences of Haloplanus sp. CBA1112.</title>
        <authorList>
            <person name="Kim Y.B."/>
            <person name="Roh S.W."/>
        </authorList>
    </citation>
    <scope>NUCLEOTIDE SEQUENCE [LARGE SCALE GENOMIC DNA]</scope>
    <source>
        <strain evidence="2 3">CBA1112</strain>
        <plasmid evidence="3">pcba1112-02</plasmid>
    </source>
</reference>
<keyword evidence="2" id="KW-0614">Plasmid</keyword>
<proteinExistence type="predicted"/>
<dbReference type="InterPro" id="IPR056135">
    <property type="entry name" value="DUF7718"/>
</dbReference>
<dbReference type="Proteomes" id="UP000252985">
    <property type="component" value="Plasmid pCBA1112-02"/>
</dbReference>
<protein>
    <recommendedName>
        <fullName evidence="1">DUF7718 domain-containing protein</fullName>
    </recommendedName>
</protein>
<organism evidence="2 3">
    <name type="scientific">Haloplanus rubicundus</name>
    <dbReference type="NCBI Taxonomy" id="1547898"/>
    <lineage>
        <taxon>Archaea</taxon>
        <taxon>Methanobacteriati</taxon>
        <taxon>Methanobacteriota</taxon>
        <taxon>Stenosarchaea group</taxon>
        <taxon>Halobacteria</taxon>
        <taxon>Halobacteriales</taxon>
        <taxon>Haloferacaceae</taxon>
        <taxon>Haloplanus</taxon>
    </lineage>
</organism>
<name>A0A345EIF7_9EURY</name>
<evidence type="ECO:0000313" key="2">
    <source>
        <dbReference type="EMBL" id="AXG11979.1"/>
    </source>
</evidence>
<gene>
    <name evidence="2" type="ORF">DU484_18915</name>
</gene>
<evidence type="ECO:0000313" key="3">
    <source>
        <dbReference type="Proteomes" id="UP000252985"/>
    </source>
</evidence>
<geneLocation type="plasmid" evidence="3">
    <name>pcba1112-02</name>
</geneLocation>
<accession>A0A345EIF7</accession>
<dbReference type="Pfam" id="PF24839">
    <property type="entry name" value="DUF7718"/>
    <property type="match status" value="1"/>
</dbReference>
<feature type="domain" description="DUF7718" evidence="1">
    <location>
        <begin position="9"/>
        <end position="100"/>
    </location>
</feature>
<evidence type="ECO:0000259" key="1">
    <source>
        <dbReference type="Pfam" id="PF24839"/>
    </source>
</evidence>
<sequence length="110" mass="12601">MTTFRGRKYSIGARLDPSINNVESFAILLYFQLADGTRVEVAKVDDSPHEEGDIHVDRYYREVGAEVKDFDTDIEDWTDAEDYLKENGQRFARLYHENHGTEVRADGANG</sequence>
<dbReference type="EMBL" id="CP031149">
    <property type="protein sequence ID" value="AXG11979.1"/>
    <property type="molecule type" value="Genomic_DNA"/>
</dbReference>
<dbReference type="KEGG" id="haq:DU484_18915"/>